<evidence type="ECO:0000256" key="5">
    <source>
        <dbReference type="SAM" id="MobiDB-lite"/>
    </source>
</evidence>
<keyword evidence="4 6" id="KW-0472">Membrane</keyword>
<dbReference type="PROSITE" id="PS51775">
    <property type="entry name" value="GTD_BINDING"/>
    <property type="match status" value="1"/>
</dbReference>
<evidence type="ECO:0000256" key="6">
    <source>
        <dbReference type="SAM" id="Phobius"/>
    </source>
</evidence>
<dbReference type="HOGENOM" id="CLU_009392_3_0_1"/>
<keyword evidence="2 6" id="KW-0812">Transmembrane</keyword>
<dbReference type="InterPro" id="IPR039306">
    <property type="entry name" value="MYOB"/>
</dbReference>
<feature type="region of interest" description="Disordered" evidence="5">
    <location>
        <begin position="268"/>
        <end position="295"/>
    </location>
</feature>
<evidence type="ECO:0000256" key="1">
    <source>
        <dbReference type="ARBA" id="ARBA00004167"/>
    </source>
</evidence>
<dbReference type="PANTHER" id="PTHR31448:SF30">
    <property type="entry name" value="EXPRESSED PROTEIN"/>
    <property type="match status" value="1"/>
</dbReference>
<dbReference type="GO" id="GO:0016020">
    <property type="term" value="C:membrane"/>
    <property type="evidence" value="ECO:0007669"/>
    <property type="project" value="UniProtKB-SubCell"/>
</dbReference>
<dbReference type="PANTHER" id="PTHR31448">
    <property type="entry name" value="MYOSIN-BINDING PROTEIN 2"/>
    <property type="match status" value="1"/>
</dbReference>
<reference evidence="8" key="1">
    <citation type="journal article" date="2009" name="Rice">
        <title>De Novo Next Generation Sequencing of Plant Genomes.</title>
        <authorList>
            <person name="Rounsley S."/>
            <person name="Marri P.R."/>
            <person name="Yu Y."/>
            <person name="He R."/>
            <person name="Sisneros N."/>
            <person name="Goicoechea J.L."/>
            <person name="Lee S.J."/>
            <person name="Angelova A."/>
            <person name="Kudrna D."/>
            <person name="Luo M."/>
            <person name="Affourtit J."/>
            <person name="Desany B."/>
            <person name="Knight J."/>
            <person name="Niazi F."/>
            <person name="Egholm M."/>
            <person name="Wing R.A."/>
        </authorList>
    </citation>
    <scope>NUCLEOTIDE SEQUENCE [LARGE SCALE GENOMIC DNA]</scope>
    <source>
        <strain evidence="8">cv. IRGC 105608</strain>
    </source>
</reference>
<evidence type="ECO:0000313" key="9">
    <source>
        <dbReference type="Proteomes" id="UP000026960"/>
    </source>
</evidence>
<evidence type="ECO:0000256" key="3">
    <source>
        <dbReference type="ARBA" id="ARBA00022989"/>
    </source>
</evidence>
<dbReference type="Proteomes" id="UP000026960">
    <property type="component" value="Chromosome 10"/>
</dbReference>
<dbReference type="Gramene" id="OBART10G09920.1">
    <property type="protein sequence ID" value="OBART10G09920.1"/>
    <property type="gene ID" value="OBART10G09920"/>
</dbReference>
<accession>A0A0D3HDN0</accession>
<feature type="compositionally biased region" description="Polar residues" evidence="5">
    <location>
        <begin position="279"/>
        <end position="289"/>
    </location>
</feature>
<dbReference type="STRING" id="65489.A0A0D3HDN0"/>
<feature type="transmembrane region" description="Helical" evidence="6">
    <location>
        <begin position="20"/>
        <end position="44"/>
    </location>
</feature>
<evidence type="ECO:0000313" key="8">
    <source>
        <dbReference type="EnsemblPlants" id="OBART10G09920.1"/>
    </source>
</evidence>
<proteinExistence type="predicted"/>
<keyword evidence="3 6" id="KW-1133">Transmembrane helix</keyword>
<dbReference type="eggNOG" id="ENOG502RMYJ">
    <property type="taxonomic scope" value="Eukaryota"/>
</dbReference>
<keyword evidence="9" id="KW-1185">Reference proteome</keyword>
<dbReference type="AlphaFoldDB" id="A0A0D3HDN0"/>
<feature type="compositionally biased region" description="Basic and acidic residues" evidence="5">
    <location>
        <begin position="523"/>
        <end position="539"/>
    </location>
</feature>
<evidence type="ECO:0000259" key="7">
    <source>
        <dbReference type="PROSITE" id="PS51775"/>
    </source>
</evidence>
<protein>
    <recommendedName>
        <fullName evidence="7">GTD-binding domain-containing protein</fullName>
    </recommendedName>
</protein>
<feature type="compositionally biased region" description="Polar residues" evidence="5">
    <location>
        <begin position="177"/>
        <end position="197"/>
    </location>
</feature>
<dbReference type="EnsemblPlants" id="OBART10G09920.1">
    <property type="protein sequence ID" value="OBART10G09920.1"/>
    <property type="gene ID" value="OBART10G09920"/>
</dbReference>
<sequence length="598" mass="66237">MAAKNHARSQDFWRRFWSMLSYACSELCLIILLHVAAGASYLATRLARIHKLKMPCILCTRMDHALHGKPWFSSDLVCAAHRSEISSLAYCSSHNNLAQCDDLCKRCTVATNDVVDTRRSKSRQLCSCCSEPFTKARNAHRISETASVSGEINREQIPADHSKDKAFVVGIEEVNESDSSPRTYEQSTKNNGASGNAGTAKLAPSGSTVPMRVFVDRNSSVKNGFISRANLSSPRPSQIISAKDSNSTTQQEVKAFLSQMSTVRGIDSSWSDGAPSPGINAQTDESNANGRRPSLERNYSVIEPSDANLADEVEGESSPENLKRLLELNKKSMSALYKELEEERSASAIAASQAMAMINKLHEEKAAMQMEALQYLRMMEEQADHDHEAIQNLHDLLTEREKELLDMDAELENFRRLVQNEQFNGGKHDIAGIMNETDMPFEVLNDLGYTKNTMSGFEDEMAYILESISRLEDKLCVSTNRLASDDAKINQEGLIGGADFGSSPTHGESTSDQQDDGNKSVQNHKDNCSCSHPEDGKTSDANLKDEVSLLHTRLQALEADQKFLKHVLNSLRCSPDGLQCVQEIASHLLELRRIATQR</sequence>
<dbReference type="Pfam" id="PF04576">
    <property type="entry name" value="Zein-binding"/>
    <property type="match status" value="1"/>
</dbReference>
<evidence type="ECO:0000256" key="4">
    <source>
        <dbReference type="ARBA" id="ARBA00023136"/>
    </source>
</evidence>
<feature type="region of interest" description="Disordered" evidence="5">
    <location>
        <begin position="493"/>
        <end position="539"/>
    </location>
</feature>
<name>A0A0D3HDN0_9ORYZ</name>
<reference evidence="8" key="2">
    <citation type="submission" date="2015-03" db="UniProtKB">
        <authorList>
            <consortium name="EnsemblPlants"/>
        </authorList>
    </citation>
    <scope>IDENTIFICATION</scope>
</reference>
<comment type="subcellular location">
    <subcellularLocation>
        <location evidence="1">Membrane</location>
        <topology evidence="1">Single-pass membrane protein</topology>
    </subcellularLocation>
</comment>
<dbReference type="PaxDb" id="65489-OBART10G09920.1"/>
<feature type="compositionally biased region" description="Polar residues" evidence="5">
    <location>
        <begin position="502"/>
        <end position="512"/>
    </location>
</feature>
<evidence type="ECO:0000256" key="2">
    <source>
        <dbReference type="ARBA" id="ARBA00022692"/>
    </source>
</evidence>
<dbReference type="InterPro" id="IPR007656">
    <property type="entry name" value="GTD-bd"/>
</dbReference>
<feature type="region of interest" description="Disordered" evidence="5">
    <location>
        <begin position="174"/>
        <end position="205"/>
    </location>
</feature>
<feature type="domain" description="GTD-binding" evidence="7">
    <location>
        <begin position="317"/>
        <end position="415"/>
    </location>
</feature>
<organism evidence="8">
    <name type="scientific">Oryza barthii</name>
    <dbReference type="NCBI Taxonomy" id="65489"/>
    <lineage>
        <taxon>Eukaryota</taxon>
        <taxon>Viridiplantae</taxon>
        <taxon>Streptophyta</taxon>
        <taxon>Embryophyta</taxon>
        <taxon>Tracheophyta</taxon>
        <taxon>Spermatophyta</taxon>
        <taxon>Magnoliopsida</taxon>
        <taxon>Liliopsida</taxon>
        <taxon>Poales</taxon>
        <taxon>Poaceae</taxon>
        <taxon>BOP clade</taxon>
        <taxon>Oryzoideae</taxon>
        <taxon>Oryzeae</taxon>
        <taxon>Oryzinae</taxon>
        <taxon>Oryza</taxon>
    </lineage>
</organism>
<dbReference type="GO" id="GO:0080115">
    <property type="term" value="F:myosin XI tail binding"/>
    <property type="evidence" value="ECO:0007669"/>
    <property type="project" value="UniProtKB-ARBA"/>
</dbReference>